<dbReference type="RefSeq" id="WP_144414772.1">
    <property type="nucleotide sequence ID" value="NZ_CP009687.1"/>
</dbReference>
<proteinExistence type="predicted"/>
<evidence type="ECO:0000256" key="1">
    <source>
        <dbReference type="SAM" id="Phobius"/>
    </source>
</evidence>
<evidence type="ECO:0000313" key="2">
    <source>
        <dbReference type="EMBL" id="AKL96011.1"/>
    </source>
</evidence>
<evidence type="ECO:0000313" key="3">
    <source>
        <dbReference type="Proteomes" id="UP000035704"/>
    </source>
</evidence>
<name>A0A0G3WBL7_9CLOT</name>
<reference evidence="2 3" key="1">
    <citation type="submission" date="2014-10" db="EMBL/GenBank/DDBJ databases">
        <title>Genome sequence of Clostridium aceticum DSM 1496.</title>
        <authorList>
            <person name="Poehlein A."/>
            <person name="Schiel-Bengelsdorf B."/>
            <person name="Gottschalk G."/>
            <person name="Duerre P."/>
            <person name="Daniel R."/>
        </authorList>
    </citation>
    <scope>NUCLEOTIDE SEQUENCE [LARGE SCALE GENOMIC DNA]</scope>
    <source>
        <strain evidence="2 3">DSM 1496</strain>
    </source>
</reference>
<organism evidence="2 3">
    <name type="scientific">Clostridium aceticum</name>
    <dbReference type="NCBI Taxonomy" id="84022"/>
    <lineage>
        <taxon>Bacteria</taxon>
        <taxon>Bacillati</taxon>
        <taxon>Bacillota</taxon>
        <taxon>Clostridia</taxon>
        <taxon>Eubacteriales</taxon>
        <taxon>Clostridiaceae</taxon>
        <taxon>Clostridium</taxon>
    </lineage>
</organism>
<dbReference type="STRING" id="84022.CACET_c25660"/>
<accession>A0A0G3WBL7</accession>
<dbReference type="KEGG" id="cace:CACET_c25660"/>
<protein>
    <submittedName>
        <fullName evidence="2">Uncharacterized protein</fullName>
    </submittedName>
</protein>
<keyword evidence="3" id="KW-1185">Reference proteome</keyword>
<dbReference type="AlphaFoldDB" id="A0A0G3WBL7"/>
<dbReference type="OrthoDB" id="5351773at2"/>
<feature type="transmembrane region" description="Helical" evidence="1">
    <location>
        <begin position="29"/>
        <end position="47"/>
    </location>
</feature>
<dbReference type="EMBL" id="CP009687">
    <property type="protein sequence ID" value="AKL96011.1"/>
    <property type="molecule type" value="Genomic_DNA"/>
</dbReference>
<keyword evidence="1" id="KW-0472">Membrane</keyword>
<sequence length="67" mass="7840">MMILLSIIVIGLSIFEVKGMWRKKQKKEMIVYMVLVFITITFGWFYISNPYAPSFSVMVLKLLGFEV</sequence>
<gene>
    <name evidence="2" type="ORF">CACET_c25660</name>
</gene>
<dbReference type="Proteomes" id="UP000035704">
    <property type="component" value="Chromosome"/>
</dbReference>
<keyword evidence="1" id="KW-1133">Transmembrane helix</keyword>
<keyword evidence="1" id="KW-0812">Transmembrane</keyword>
<dbReference type="PATRIC" id="fig|84022.6.peg.2589"/>